<keyword evidence="11" id="KW-1185">Reference proteome</keyword>
<keyword evidence="3" id="KW-0147">Chitin-binding</keyword>
<proteinExistence type="predicted"/>
<evidence type="ECO:0000313" key="11">
    <source>
        <dbReference type="Proteomes" id="UP000694565"/>
    </source>
</evidence>
<evidence type="ECO:0000256" key="2">
    <source>
        <dbReference type="ARBA" id="ARBA00012729"/>
    </source>
</evidence>
<keyword evidence="6" id="KW-0119">Carbohydrate metabolism</keyword>
<evidence type="ECO:0000256" key="3">
    <source>
        <dbReference type="ARBA" id="ARBA00022669"/>
    </source>
</evidence>
<feature type="domain" description="Chitin-binding type-2" evidence="9">
    <location>
        <begin position="70"/>
        <end position="126"/>
    </location>
</feature>
<dbReference type="Proteomes" id="UP000694565">
    <property type="component" value="Unplaced"/>
</dbReference>
<dbReference type="Gene3D" id="2.170.140.10">
    <property type="entry name" value="Chitin binding domain"/>
    <property type="match status" value="1"/>
</dbReference>
<protein>
    <recommendedName>
        <fullName evidence="2">chitinase</fullName>
        <ecNumber evidence="2">3.2.1.14</ecNumber>
    </recommendedName>
</protein>
<dbReference type="SMART" id="SM00494">
    <property type="entry name" value="ChtBD2"/>
    <property type="match status" value="14"/>
</dbReference>
<dbReference type="GO" id="GO:0006032">
    <property type="term" value="P:chitin catabolic process"/>
    <property type="evidence" value="ECO:0007669"/>
    <property type="project" value="UniProtKB-KW"/>
</dbReference>
<evidence type="ECO:0000259" key="9">
    <source>
        <dbReference type="PROSITE" id="PS50940"/>
    </source>
</evidence>
<dbReference type="InterPro" id="IPR002557">
    <property type="entry name" value="Chitin-bd_dom"/>
</dbReference>
<organism evidence="10 11">
    <name type="scientific">Cyclopterus lumpus</name>
    <name type="common">Lumpsucker</name>
    <dbReference type="NCBI Taxonomy" id="8103"/>
    <lineage>
        <taxon>Eukaryota</taxon>
        <taxon>Metazoa</taxon>
        <taxon>Chordata</taxon>
        <taxon>Craniata</taxon>
        <taxon>Vertebrata</taxon>
        <taxon>Euteleostomi</taxon>
        <taxon>Actinopterygii</taxon>
        <taxon>Neopterygii</taxon>
        <taxon>Teleostei</taxon>
        <taxon>Neoteleostei</taxon>
        <taxon>Acanthomorphata</taxon>
        <taxon>Eupercaria</taxon>
        <taxon>Perciformes</taxon>
        <taxon>Cottioidei</taxon>
        <taxon>Cottales</taxon>
        <taxon>Cyclopteridae</taxon>
        <taxon>Cyclopterus</taxon>
    </lineage>
</organism>
<feature type="domain" description="Chitin-binding type-2" evidence="9">
    <location>
        <begin position="754"/>
        <end position="816"/>
    </location>
</feature>
<keyword evidence="8" id="KW-0325">Glycoprotein</keyword>
<dbReference type="InterPro" id="IPR051940">
    <property type="entry name" value="Chitin_bind-dev_reg"/>
</dbReference>
<feature type="domain" description="Chitin-binding type-2" evidence="9">
    <location>
        <begin position="526"/>
        <end position="588"/>
    </location>
</feature>
<evidence type="ECO:0000313" key="10">
    <source>
        <dbReference type="Ensembl" id="ENSCLMP00005046895.1"/>
    </source>
</evidence>
<evidence type="ECO:0000256" key="4">
    <source>
        <dbReference type="ARBA" id="ARBA00022729"/>
    </source>
</evidence>
<feature type="domain" description="Chitin-binding type-2" evidence="9">
    <location>
        <begin position="127"/>
        <end position="189"/>
    </location>
</feature>
<dbReference type="EC" id="3.2.1.14" evidence="2"/>
<dbReference type="GO" id="GO:0005576">
    <property type="term" value="C:extracellular region"/>
    <property type="evidence" value="ECO:0007669"/>
    <property type="project" value="InterPro"/>
</dbReference>
<evidence type="ECO:0000256" key="6">
    <source>
        <dbReference type="ARBA" id="ARBA00023024"/>
    </source>
</evidence>
<dbReference type="FunFam" id="2.170.140.10:FF:000001">
    <property type="entry name" value="Acidic mammalian chitinase"/>
    <property type="match status" value="13"/>
</dbReference>
<reference evidence="10" key="2">
    <citation type="submission" date="2025-09" db="UniProtKB">
        <authorList>
            <consortium name="Ensembl"/>
        </authorList>
    </citation>
    <scope>IDENTIFICATION</scope>
</reference>
<feature type="domain" description="Chitin-binding type-2" evidence="9">
    <location>
        <begin position="469"/>
        <end position="525"/>
    </location>
</feature>
<reference evidence="10" key="1">
    <citation type="submission" date="2025-08" db="UniProtKB">
        <authorList>
            <consortium name="Ensembl"/>
        </authorList>
    </citation>
    <scope>IDENTIFICATION</scope>
</reference>
<dbReference type="Ensembl" id="ENSCLMT00005048510.1">
    <property type="protein sequence ID" value="ENSCLMP00005046895.1"/>
    <property type="gene ID" value="ENSCLMG00005021551.1"/>
</dbReference>
<keyword evidence="6" id="KW-0146">Chitin degradation</keyword>
<feature type="domain" description="Chitin-binding type-2" evidence="9">
    <location>
        <begin position="640"/>
        <end position="702"/>
    </location>
</feature>
<dbReference type="Gene3D" id="3.20.20.80">
    <property type="entry name" value="Glycosidases"/>
    <property type="match status" value="13"/>
</dbReference>
<dbReference type="SUPFAM" id="SSF57625">
    <property type="entry name" value="Invertebrate chitin-binding proteins"/>
    <property type="match status" value="14"/>
</dbReference>
<dbReference type="InterPro" id="IPR036508">
    <property type="entry name" value="Chitin-bd_dom_sf"/>
</dbReference>
<keyword evidence="7" id="KW-1015">Disulfide bond</keyword>
<dbReference type="GO" id="GO:0008061">
    <property type="term" value="F:chitin binding"/>
    <property type="evidence" value="ECO:0007669"/>
    <property type="project" value="UniProtKB-KW"/>
</dbReference>
<name>A0A8C3GAM2_CYCLU</name>
<dbReference type="PROSITE" id="PS50940">
    <property type="entry name" value="CHIT_BIND_II"/>
    <property type="match status" value="8"/>
</dbReference>
<dbReference type="PANTHER" id="PTHR23301:SF0">
    <property type="entry name" value="CHITIN-BINDING TYPE-2 DOMAIN-CONTAINING PROTEIN-RELATED"/>
    <property type="match status" value="1"/>
</dbReference>
<accession>A0A8C3GAM2</accession>
<dbReference type="GO" id="GO:0008843">
    <property type="term" value="F:endochitinase activity"/>
    <property type="evidence" value="ECO:0007669"/>
    <property type="project" value="UniProtKB-EC"/>
</dbReference>
<keyword evidence="6" id="KW-0624">Polysaccharide degradation</keyword>
<dbReference type="AlphaFoldDB" id="A0A8C3GAM2"/>
<feature type="domain" description="Chitin-binding type-2" evidence="9">
    <location>
        <begin position="355"/>
        <end position="417"/>
    </location>
</feature>
<evidence type="ECO:0000256" key="1">
    <source>
        <dbReference type="ARBA" id="ARBA00000822"/>
    </source>
</evidence>
<dbReference type="Pfam" id="PF01607">
    <property type="entry name" value="CBM_14"/>
    <property type="match status" value="13"/>
</dbReference>
<sequence length="848" mass="91442">FNAVIFNVIPFYYIYTFVLCRRKICALSEIAINTYLTIIPLGLPGLAFRSGNPCHGKKCDNPAQTTSTPTGHCHGKADGNYPKTDDQHSFYQCVAGITYVQPCPAGLVYSSSNNRCDYPAQTTSTPTGHCHGKADGNYPKPDDQHSFYQCVAGITYVQPCPAGLVYSSSKNLCDYPAQTTSTPTGFCHGKADGNYPKPDDQHSFYQCVAGITYVQPCPAGLVYSSSKNRCDYPAQTTSTPTGHCHGKADGNYPKPDDQHSFYQCVAGITYVQPCPAGLVYSSSNNRCDYPAQTTSTPTGHCHGKADGNYPKPDDQHSFYQCVAGITYVQPCPAGLVYSSSKNLCDYPAQTTSTPTGFCHGKADGNYPKPDDQHSFYQCVAGITYVQPCPAGLVYSSSKNRCDYPAQTTSTPTGHCHGKADGNYPKTDDQHSFYQCVAGITYVQPCPAGLVYSSSNNRCDYPAQTTSTPTGHCHGKADGNYPKPDDQHSFYQCVAGITYVQPCPAGLVYSSSKNLCDYPAQTTSTPTGFCHGKADGNYPKPDDQHSFYQCVAGITYVQPCPAGLVYSSSNNRCDYPAQTTSTPTGHCHGKADGNYPKPDDQHSFYQCVAGITYVQPCPAGLVYSSSKNLCDYPAQTTSTPTGFCHGKADGNYPKPDDQHSFYQCVAGITYVQPCPAGLVYSSSKNRCDYPAQTTSTPTGHCHGKADGNYPKTDDQHSFYQCVAGITYVQPCPAGLVYSSSNNRCDYPAQTTSTPTGHCHGKADGNYPKPDDQHSFYQCVAGITYVQPCPAGLVYSSSKNLCDYPAQTTSTPTGFCHGKADGNYPKPDDQHSFYQCVAGITYVQPCPADV</sequence>
<dbReference type="GeneTree" id="ENSGT00940000166041"/>
<evidence type="ECO:0000256" key="5">
    <source>
        <dbReference type="ARBA" id="ARBA00022737"/>
    </source>
</evidence>
<dbReference type="PANTHER" id="PTHR23301">
    <property type="entry name" value="CHITIN BINDING PERITROPHIN-A"/>
    <property type="match status" value="1"/>
</dbReference>
<evidence type="ECO:0000256" key="7">
    <source>
        <dbReference type="ARBA" id="ARBA00023157"/>
    </source>
</evidence>
<comment type="catalytic activity">
    <reaction evidence="1">
        <text>Random endo-hydrolysis of N-acetyl-beta-D-glucosaminide (1-&gt;4)-beta-linkages in chitin and chitodextrins.</text>
        <dbReference type="EC" id="3.2.1.14"/>
    </reaction>
</comment>
<keyword evidence="5" id="KW-0677">Repeat</keyword>
<evidence type="ECO:0000256" key="8">
    <source>
        <dbReference type="ARBA" id="ARBA00023180"/>
    </source>
</evidence>
<keyword evidence="4" id="KW-0732">Signal</keyword>
<feature type="domain" description="Chitin-binding type-2" evidence="9">
    <location>
        <begin position="241"/>
        <end position="303"/>
    </location>
</feature>